<dbReference type="EMBL" id="SACR01000005">
    <property type="protein sequence ID" value="RVU44588.1"/>
    <property type="molecule type" value="Genomic_DNA"/>
</dbReference>
<dbReference type="Gene3D" id="3.40.50.720">
    <property type="entry name" value="NAD(P)-binding Rossmann-like Domain"/>
    <property type="match status" value="1"/>
</dbReference>
<dbReference type="Pfam" id="PF05368">
    <property type="entry name" value="NmrA"/>
    <property type="match status" value="1"/>
</dbReference>
<dbReference type="SUPFAM" id="SSF51735">
    <property type="entry name" value="NAD(P)-binding Rossmann-fold domains"/>
    <property type="match status" value="1"/>
</dbReference>
<evidence type="ECO:0000313" key="3">
    <source>
        <dbReference type="Proteomes" id="UP000285575"/>
    </source>
</evidence>
<gene>
    <name evidence="2" type="ORF">EOE66_18170</name>
</gene>
<accession>A0A437RCW0</accession>
<reference evidence="2 3" key="1">
    <citation type="submission" date="2019-01" db="EMBL/GenBank/DDBJ databases">
        <authorList>
            <person name="Chen W.-M."/>
        </authorList>
    </citation>
    <scope>NUCLEOTIDE SEQUENCE [LARGE SCALE GENOMIC DNA]</scope>
    <source>
        <strain evidence="2 3">KYPY4</strain>
    </source>
</reference>
<comment type="caution">
    <text evidence="2">The sequence shown here is derived from an EMBL/GenBank/DDBJ whole genome shotgun (WGS) entry which is preliminary data.</text>
</comment>
<feature type="domain" description="NmrA-like" evidence="1">
    <location>
        <begin position="6"/>
        <end position="244"/>
    </location>
</feature>
<dbReference type="AlphaFoldDB" id="A0A437RCW0"/>
<keyword evidence="3" id="KW-1185">Reference proteome</keyword>
<dbReference type="OrthoDB" id="9798669at2"/>
<organism evidence="2 3">
    <name type="scientific">Rubrivivax rivuli</name>
    <dbReference type="NCBI Taxonomy" id="1862385"/>
    <lineage>
        <taxon>Bacteria</taxon>
        <taxon>Pseudomonadati</taxon>
        <taxon>Pseudomonadota</taxon>
        <taxon>Betaproteobacteria</taxon>
        <taxon>Burkholderiales</taxon>
        <taxon>Sphaerotilaceae</taxon>
        <taxon>Rubrivivax</taxon>
    </lineage>
</organism>
<evidence type="ECO:0000259" key="1">
    <source>
        <dbReference type="Pfam" id="PF05368"/>
    </source>
</evidence>
<dbReference type="PANTHER" id="PTHR43162:SF1">
    <property type="entry name" value="PRESTALK A DIFFERENTIATION PROTEIN A"/>
    <property type="match status" value="1"/>
</dbReference>
<dbReference type="InterPro" id="IPR036291">
    <property type="entry name" value="NAD(P)-bd_dom_sf"/>
</dbReference>
<dbReference type="InterPro" id="IPR008030">
    <property type="entry name" value="NmrA-like"/>
</dbReference>
<protein>
    <submittedName>
        <fullName evidence="2">NAD-dependent epimerase/dehydratase family protein</fullName>
    </submittedName>
</protein>
<dbReference type="Proteomes" id="UP000285575">
    <property type="component" value="Unassembled WGS sequence"/>
</dbReference>
<dbReference type="RefSeq" id="WP_128230133.1">
    <property type="nucleotide sequence ID" value="NZ_SACR01000005.1"/>
</dbReference>
<dbReference type="InterPro" id="IPR051604">
    <property type="entry name" value="Ergot_Alk_Oxidoreductase"/>
</dbReference>
<dbReference type="Gene3D" id="3.90.25.10">
    <property type="entry name" value="UDP-galactose 4-epimerase, domain 1"/>
    <property type="match status" value="1"/>
</dbReference>
<dbReference type="PANTHER" id="PTHR43162">
    <property type="match status" value="1"/>
</dbReference>
<evidence type="ECO:0000313" key="2">
    <source>
        <dbReference type="EMBL" id="RVU44588.1"/>
    </source>
</evidence>
<sequence length="279" mass="30037">MNHQNLVIGASGTVGSALVQNLQARGQTVRQATSRAPAHADQVQIDVLKGQGLAAAFEGVQRAFLMAPPGYVPQDHLLLPLIAQAKAAGVQKVVLMTAMGADAAPDTPLRKAELALEASGIAWNTVRPNWFMQNFHTFWLHGLREQGRILLPTGTARGSFIDARDIADVAAELLLGDAHANQAFDLTGGETLNHDEVAAVLARETGRDIRYQEIPPEAMLQGLLGAGLPGPYAEFLVMILGFFAAGYSERQTDAVQRITGRAPRSFAAYAREFRAHWIV</sequence>
<name>A0A437RCW0_9BURK</name>
<proteinExistence type="predicted"/>